<evidence type="ECO:0000256" key="3">
    <source>
        <dbReference type="SAM" id="MobiDB-lite"/>
    </source>
</evidence>
<feature type="region of interest" description="Disordered" evidence="3">
    <location>
        <begin position="585"/>
        <end position="640"/>
    </location>
</feature>
<gene>
    <name evidence="4" type="ORF">BT63DRAFT_308258</name>
</gene>
<organism evidence="4 5">
    <name type="scientific">Microthyrium microscopicum</name>
    <dbReference type="NCBI Taxonomy" id="703497"/>
    <lineage>
        <taxon>Eukaryota</taxon>
        <taxon>Fungi</taxon>
        <taxon>Dikarya</taxon>
        <taxon>Ascomycota</taxon>
        <taxon>Pezizomycotina</taxon>
        <taxon>Dothideomycetes</taxon>
        <taxon>Dothideomycetes incertae sedis</taxon>
        <taxon>Microthyriales</taxon>
        <taxon>Microthyriaceae</taxon>
        <taxon>Microthyrium</taxon>
    </lineage>
</organism>
<dbReference type="GO" id="GO:0031490">
    <property type="term" value="F:chromatin DNA binding"/>
    <property type="evidence" value="ECO:0007669"/>
    <property type="project" value="TreeGrafter"/>
</dbReference>
<feature type="region of interest" description="Disordered" evidence="3">
    <location>
        <begin position="1"/>
        <end position="149"/>
    </location>
</feature>
<dbReference type="PANTHER" id="PTHR22597">
    <property type="entry name" value="POLYCOMB GROUP PROTEIN"/>
    <property type="match status" value="1"/>
</dbReference>
<feature type="compositionally biased region" description="Low complexity" evidence="3">
    <location>
        <begin position="594"/>
        <end position="605"/>
    </location>
</feature>
<evidence type="ECO:0000256" key="1">
    <source>
        <dbReference type="ARBA" id="ARBA00023015"/>
    </source>
</evidence>
<dbReference type="PANTHER" id="PTHR22597:SF5">
    <property type="entry name" value="LOCALIZATION PROTEIN, PUTATIVE (AFU_ORTHOLOGUE AFUA_1G10600)-RELATED"/>
    <property type="match status" value="1"/>
</dbReference>
<feature type="compositionally biased region" description="Polar residues" evidence="3">
    <location>
        <begin position="32"/>
        <end position="47"/>
    </location>
</feature>
<reference evidence="4" key="1">
    <citation type="journal article" date="2020" name="Stud. Mycol.">
        <title>101 Dothideomycetes genomes: a test case for predicting lifestyles and emergence of pathogens.</title>
        <authorList>
            <person name="Haridas S."/>
            <person name="Albert R."/>
            <person name="Binder M."/>
            <person name="Bloem J."/>
            <person name="Labutti K."/>
            <person name="Salamov A."/>
            <person name="Andreopoulos B."/>
            <person name="Baker S."/>
            <person name="Barry K."/>
            <person name="Bills G."/>
            <person name="Bluhm B."/>
            <person name="Cannon C."/>
            <person name="Castanera R."/>
            <person name="Culley D."/>
            <person name="Daum C."/>
            <person name="Ezra D."/>
            <person name="Gonzalez J."/>
            <person name="Henrissat B."/>
            <person name="Kuo A."/>
            <person name="Liang C."/>
            <person name="Lipzen A."/>
            <person name="Lutzoni F."/>
            <person name="Magnuson J."/>
            <person name="Mondo S."/>
            <person name="Nolan M."/>
            <person name="Ohm R."/>
            <person name="Pangilinan J."/>
            <person name="Park H.-J."/>
            <person name="Ramirez L."/>
            <person name="Alfaro M."/>
            <person name="Sun H."/>
            <person name="Tritt A."/>
            <person name="Yoshinaga Y."/>
            <person name="Zwiers L.-H."/>
            <person name="Turgeon B."/>
            <person name="Goodwin S."/>
            <person name="Spatafora J."/>
            <person name="Crous P."/>
            <person name="Grigoriev I."/>
        </authorList>
    </citation>
    <scope>NUCLEOTIDE SEQUENCE</scope>
    <source>
        <strain evidence="4">CBS 115976</strain>
    </source>
</reference>
<dbReference type="GO" id="GO:0016586">
    <property type="term" value="C:RSC-type complex"/>
    <property type="evidence" value="ECO:0007669"/>
    <property type="project" value="TreeGrafter"/>
</dbReference>
<feature type="compositionally biased region" description="Polar residues" evidence="3">
    <location>
        <begin position="89"/>
        <end position="101"/>
    </location>
</feature>
<dbReference type="Proteomes" id="UP000799302">
    <property type="component" value="Unassembled WGS sequence"/>
</dbReference>
<dbReference type="EMBL" id="MU004237">
    <property type="protein sequence ID" value="KAF2668052.1"/>
    <property type="molecule type" value="Genomic_DNA"/>
</dbReference>
<feature type="compositionally biased region" description="Low complexity" evidence="3">
    <location>
        <begin position="612"/>
        <end position="634"/>
    </location>
</feature>
<name>A0A6A6U7D0_9PEZI</name>
<evidence type="ECO:0000313" key="5">
    <source>
        <dbReference type="Proteomes" id="UP000799302"/>
    </source>
</evidence>
<feature type="region of interest" description="Disordered" evidence="3">
    <location>
        <begin position="282"/>
        <end position="301"/>
    </location>
</feature>
<evidence type="ECO:0000313" key="4">
    <source>
        <dbReference type="EMBL" id="KAF2668052.1"/>
    </source>
</evidence>
<accession>A0A6A6U7D0</accession>
<feature type="compositionally biased region" description="Polar residues" evidence="3">
    <location>
        <begin position="108"/>
        <end position="132"/>
    </location>
</feature>
<feature type="region of interest" description="Disordered" evidence="3">
    <location>
        <begin position="410"/>
        <end position="477"/>
    </location>
</feature>
<dbReference type="InterPro" id="IPR013933">
    <property type="entry name" value="CRC_Rsc7/Swp82"/>
</dbReference>
<protein>
    <submittedName>
        <fullName evidence="4">Uncharacterized protein</fullName>
    </submittedName>
</protein>
<keyword evidence="1" id="KW-0805">Transcription regulation</keyword>
<evidence type="ECO:0000256" key="2">
    <source>
        <dbReference type="ARBA" id="ARBA00023163"/>
    </source>
</evidence>
<sequence length="640" mass="69744">MLMSHPAPLNGGLGGPGSTDASGTINPAALNNPGQLGSSNALSQQSPRGIKRSRSRTPDNYDHLGVQYDEDDKPRKRGRPPKAVKLSGSPVTQPLQTATPQSAPPVQTPQSSHQIQTQASPSLASPSKTPTKTPVLKALPTVRDHTSNELNEQGDEYLPREIDEAGEKKVAPNGAPLEGRQYKCRTFYMPDRGDKLFMLATECAKVLNYRDSYLLFNKNRSLYKIIANQPEKNELIHQDILPSSYRSRQIAIVTARSMYRQFGSRLIVNGRRVRDDYWESKARKQGFTEDDPAGEKRPGAAKAREAAAAAQAESNAAALAALPQGPVIYSTSSGSQIAHGQLPMIQPIPEHELGDYSSVPRPRHDITGPAYVDRTQPSSATEIMTQATQAAEYNKQLATQRRDRANYLNNIWRTPHPPASQAQPGEDETSNAQRSPQQSVAGPSSSANQAMGSLNPQSRHPMMAAPPSAYSQQPVHHSMLAQSPNRPAQQQLPGQHRSPTMPMGLTNYAQPQQYYPQPMWTSSQTQPSQLVQAPMQYGGPTIQSPPPHMQPSAVHPGMSVGGMGGNMPGMAGGMGYNAVPGGMNPPGYAGVPRQMYQPQQQQQGQNSPHYMQQQQTNQGWPQGQAHPGPQQQHWNSNYHQ</sequence>
<keyword evidence="2" id="KW-0804">Transcription</keyword>
<dbReference type="AlphaFoldDB" id="A0A6A6U7D0"/>
<feature type="compositionally biased region" description="Polar residues" evidence="3">
    <location>
        <begin position="430"/>
        <end position="458"/>
    </location>
</feature>
<keyword evidence="5" id="KW-1185">Reference proteome</keyword>
<dbReference type="Pfam" id="PF08624">
    <property type="entry name" value="CRC_subunit"/>
    <property type="match status" value="1"/>
</dbReference>
<dbReference type="OrthoDB" id="5598844at2759"/>
<proteinExistence type="predicted"/>